<comment type="similarity">
    <text evidence="1">Belongs to the transglycosylase Slt family.</text>
</comment>
<name>A0A1T2KWS1_9GAMM</name>
<dbReference type="Pfam" id="PF01464">
    <property type="entry name" value="SLT"/>
    <property type="match status" value="1"/>
</dbReference>
<dbReference type="InterPro" id="IPR023346">
    <property type="entry name" value="Lysozyme-like_dom_sf"/>
</dbReference>
<evidence type="ECO:0000259" key="2">
    <source>
        <dbReference type="Pfam" id="PF01464"/>
    </source>
</evidence>
<sequence>MFAVVRQESAFSRDAISPAGAMGLMQLMPKTARSVAKRLKKPKPARRDLLNPKTNIQLGTGYLRQVMEQLGEHQVLATAAYNAGPHRVKKWLPDEATDADLWIENIPFRETRKYTQRVMAYSVIYERRLSRTPVRLSQKLQPILPKKQLVAARIAQTGRPPTASADNAPL</sequence>
<accession>A0A1T2KWS1</accession>
<keyword evidence="4" id="KW-1185">Reference proteome</keyword>
<proteinExistence type="inferred from homology"/>
<dbReference type="PANTHER" id="PTHR37423:SF2">
    <property type="entry name" value="MEMBRANE-BOUND LYTIC MUREIN TRANSGLYCOSYLASE C"/>
    <property type="match status" value="1"/>
</dbReference>
<gene>
    <name evidence="3" type="ORF">BOW51_03515</name>
</gene>
<dbReference type="SUPFAM" id="SSF53955">
    <property type="entry name" value="Lysozyme-like"/>
    <property type="match status" value="1"/>
</dbReference>
<comment type="caution">
    <text evidence="3">The sequence shown here is derived from an EMBL/GenBank/DDBJ whole genome shotgun (WGS) entry which is preliminary data.</text>
</comment>
<feature type="domain" description="Transglycosylase SLT" evidence="2">
    <location>
        <begin position="2"/>
        <end position="94"/>
    </location>
</feature>
<dbReference type="InterPro" id="IPR008258">
    <property type="entry name" value="Transglycosylase_SLT_dom_1"/>
</dbReference>
<protein>
    <recommendedName>
        <fullName evidence="2">Transglycosylase SLT domain-containing protein</fullName>
    </recommendedName>
</protein>
<reference evidence="3 4" key="1">
    <citation type="submission" date="2016-11" db="EMBL/GenBank/DDBJ databases">
        <title>Mixed transmission modes and dynamic genome evolution in an obligate animal-bacterial symbiosis.</title>
        <authorList>
            <person name="Russell S.L."/>
            <person name="Corbett-Detig R.B."/>
            <person name="Cavanaugh C.M."/>
        </authorList>
    </citation>
    <scope>NUCLEOTIDE SEQUENCE [LARGE SCALE GENOMIC DNA]</scope>
    <source>
        <strain evidence="3">Se-Cadez</strain>
    </source>
</reference>
<evidence type="ECO:0000256" key="1">
    <source>
        <dbReference type="ARBA" id="ARBA00007734"/>
    </source>
</evidence>
<dbReference type="AlphaFoldDB" id="A0A1T2KWS1"/>
<organism evidence="3 4">
    <name type="scientific">Solemya velesiana gill symbiont</name>
    <dbReference type="NCBI Taxonomy" id="1918948"/>
    <lineage>
        <taxon>Bacteria</taxon>
        <taxon>Pseudomonadati</taxon>
        <taxon>Pseudomonadota</taxon>
        <taxon>Gammaproteobacteria</taxon>
        <taxon>sulfur-oxidizing symbionts</taxon>
    </lineage>
</organism>
<dbReference type="Proteomes" id="UP000190896">
    <property type="component" value="Unassembled WGS sequence"/>
</dbReference>
<evidence type="ECO:0000313" key="3">
    <source>
        <dbReference type="EMBL" id="OOZ37196.1"/>
    </source>
</evidence>
<dbReference type="EMBL" id="MPRJ01000015">
    <property type="protein sequence ID" value="OOZ37196.1"/>
    <property type="molecule type" value="Genomic_DNA"/>
</dbReference>
<dbReference type="PANTHER" id="PTHR37423">
    <property type="entry name" value="SOLUBLE LYTIC MUREIN TRANSGLYCOSYLASE-RELATED"/>
    <property type="match status" value="1"/>
</dbReference>
<evidence type="ECO:0000313" key="4">
    <source>
        <dbReference type="Proteomes" id="UP000190896"/>
    </source>
</evidence>
<dbReference type="Gene3D" id="1.10.530.10">
    <property type="match status" value="1"/>
</dbReference>
<dbReference type="CDD" id="cd13401">
    <property type="entry name" value="Slt70-like"/>
    <property type="match status" value="1"/>
</dbReference>